<name>A0A8T2NQC9_9TELE</name>
<dbReference type="AlphaFoldDB" id="A0A8T2NQC9"/>
<accession>A0A8T2NQC9</accession>
<dbReference type="PANTHER" id="PTHR10194">
    <property type="entry name" value="RAS GTPASE-ACTIVATING PROTEINS"/>
    <property type="match status" value="1"/>
</dbReference>
<dbReference type="OrthoDB" id="28245at2759"/>
<evidence type="ECO:0008006" key="4">
    <source>
        <dbReference type="Google" id="ProtNLM"/>
    </source>
</evidence>
<dbReference type="EMBL" id="JAFBMS010000035">
    <property type="protein sequence ID" value="KAG9341390.1"/>
    <property type="molecule type" value="Genomic_DNA"/>
</dbReference>
<evidence type="ECO:0000313" key="3">
    <source>
        <dbReference type="Proteomes" id="UP000824540"/>
    </source>
</evidence>
<gene>
    <name evidence="2" type="ORF">JZ751_019197</name>
</gene>
<evidence type="ECO:0000256" key="1">
    <source>
        <dbReference type="ARBA" id="ARBA00022553"/>
    </source>
</evidence>
<evidence type="ECO:0000313" key="2">
    <source>
        <dbReference type="EMBL" id="KAG9341390.1"/>
    </source>
</evidence>
<dbReference type="InterPro" id="IPR039360">
    <property type="entry name" value="Ras_GTPase"/>
</dbReference>
<proteinExistence type="predicted"/>
<keyword evidence="3" id="KW-1185">Reference proteome</keyword>
<dbReference type="PANTHER" id="PTHR10194:SF142">
    <property type="entry name" value="NEUROFIBROMIN"/>
    <property type="match status" value="1"/>
</dbReference>
<dbReference type="Proteomes" id="UP000824540">
    <property type="component" value="Unassembled WGS sequence"/>
</dbReference>
<reference evidence="2" key="1">
    <citation type="thesis" date="2021" institute="BYU ScholarsArchive" country="Provo, UT, USA">
        <title>Applications of and Algorithms for Genome Assembly and Genomic Analyses with an Emphasis on Marine Teleosts.</title>
        <authorList>
            <person name="Pickett B.D."/>
        </authorList>
    </citation>
    <scope>NUCLEOTIDE SEQUENCE</scope>
    <source>
        <strain evidence="2">HI-2016</strain>
    </source>
</reference>
<comment type="caution">
    <text evidence="2">The sequence shown here is derived from an EMBL/GenBank/DDBJ whole genome shotgun (WGS) entry which is preliminary data.</text>
</comment>
<protein>
    <recommendedName>
        <fullName evidence="4">Neurofibromin</fullName>
    </recommendedName>
</protein>
<keyword evidence="1" id="KW-0597">Phosphoprotein</keyword>
<sequence length="499" mass="55521">MEQLHPSADGRVAVVLVSTALCCPFWIHVEARPGMSHDHTHAGSPPSPPLLSLLPAPALFLRYSALYTGNTTRFTPGGACSSLHATEPNEQAVPRISLNCRRPGGLLLCSERARLTPVSVGKWVGCQDAIPRETVGVEGDSRLKKGLEELPLWPSVLPVKASSQSTHTKVSTEHNKECLINISKYKFSLVISGLTNILKNVNNMQQKDCMRLDETMLVKQLLPEICHFIHTYREGNQHAAELRASASGVLLQELTVCSEDTVDVHDIELIQYINVDCAKLKRLLQETVFKFKALKKPAQLSVINSLEKAFWNWVENYPDEFTMLYQRPQTDMADCAEKLFDLVDSFAESAKRKAAKLFLENLRKALAGHGGSKQLTESAAIASVKLCKASTYINWEDHSVIFLLVQSIVMDLKALLFNPAKPFSRGAGSQSADVDLMIDCFVSCFRINPHNNQHFKSPLDWWPKIDAVYSYSGELRTMFAETLSRVMQGCSAHAPLRMT</sequence>
<organism evidence="2 3">
    <name type="scientific">Albula glossodonta</name>
    <name type="common">roundjaw bonefish</name>
    <dbReference type="NCBI Taxonomy" id="121402"/>
    <lineage>
        <taxon>Eukaryota</taxon>
        <taxon>Metazoa</taxon>
        <taxon>Chordata</taxon>
        <taxon>Craniata</taxon>
        <taxon>Vertebrata</taxon>
        <taxon>Euteleostomi</taxon>
        <taxon>Actinopterygii</taxon>
        <taxon>Neopterygii</taxon>
        <taxon>Teleostei</taxon>
        <taxon>Albuliformes</taxon>
        <taxon>Albulidae</taxon>
        <taxon>Albula</taxon>
    </lineage>
</organism>
<feature type="non-terminal residue" evidence="2">
    <location>
        <position position="499"/>
    </location>
</feature>